<evidence type="ECO:0000313" key="4">
    <source>
        <dbReference type="EMBL" id="PTM59310.1"/>
    </source>
</evidence>
<dbReference type="InterPro" id="IPR000182">
    <property type="entry name" value="GNAT_dom"/>
</dbReference>
<reference evidence="4 5" key="1">
    <citation type="submission" date="2018-04" db="EMBL/GenBank/DDBJ databases">
        <title>Genomic Encyclopedia of Archaeal and Bacterial Type Strains, Phase II (KMG-II): from individual species to whole genera.</title>
        <authorList>
            <person name="Goeker M."/>
        </authorList>
    </citation>
    <scope>NUCLEOTIDE SEQUENCE [LARGE SCALE GENOMIC DNA]</scope>
    <source>
        <strain evidence="4 5">DSM 45169</strain>
    </source>
</reference>
<keyword evidence="5" id="KW-1185">Reference proteome</keyword>
<dbReference type="SUPFAM" id="SSF55729">
    <property type="entry name" value="Acyl-CoA N-acyltransferases (Nat)"/>
    <property type="match status" value="1"/>
</dbReference>
<keyword evidence="2 4" id="KW-0012">Acyltransferase</keyword>
<dbReference type="EMBL" id="PZZP01000001">
    <property type="protein sequence ID" value="PTM59310.1"/>
    <property type="molecule type" value="Genomic_DNA"/>
</dbReference>
<keyword evidence="1 4" id="KW-0808">Transferase</keyword>
<dbReference type="InterPro" id="IPR016181">
    <property type="entry name" value="Acyl_CoA_acyltransferase"/>
</dbReference>
<dbReference type="AlphaFoldDB" id="A0A2T4ZBN1"/>
<dbReference type="InterPro" id="IPR050832">
    <property type="entry name" value="Bact_Acetyltransf"/>
</dbReference>
<protein>
    <submittedName>
        <fullName evidence="4">Putative GNAT family N-acyltransferase</fullName>
    </submittedName>
</protein>
<dbReference type="Pfam" id="PF13673">
    <property type="entry name" value="Acetyltransf_10"/>
    <property type="match status" value="1"/>
</dbReference>
<dbReference type="PANTHER" id="PTHR43877:SF2">
    <property type="entry name" value="AMINOALKYLPHOSPHONATE N-ACETYLTRANSFERASE-RELATED"/>
    <property type="match status" value="1"/>
</dbReference>
<evidence type="ECO:0000256" key="1">
    <source>
        <dbReference type="ARBA" id="ARBA00022679"/>
    </source>
</evidence>
<proteinExistence type="predicted"/>
<dbReference type="PANTHER" id="PTHR43877">
    <property type="entry name" value="AMINOALKYLPHOSPHONATE N-ACETYLTRANSFERASE-RELATED-RELATED"/>
    <property type="match status" value="1"/>
</dbReference>
<name>A0A2T4ZBN1_9BACL</name>
<dbReference type="Proteomes" id="UP000241639">
    <property type="component" value="Unassembled WGS sequence"/>
</dbReference>
<dbReference type="OrthoDB" id="9796171at2"/>
<dbReference type="PROSITE" id="PS51186">
    <property type="entry name" value="GNAT"/>
    <property type="match status" value="1"/>
</dbReference>
<dbReference type="CDD" id="cd04301">
    <property type="entry name" value="NAT_SF"/>
    <property type="match status" value="1"/>
</dbReference>
<evidence type="ECO:0000313" key="5">
    <source>
        <dbReference type="Proteomes" id="UP000241639"/>
    </source>
</evidence>
<evidence type="ECO:0000256" key="2">
    <source>
        <dbReference type="ARBA" id="ARBA00023315"/>
    </source>
</evidence>
<sequence length="145" mass="16412">MKTTVQIVTNPFQKEQAMAIRFQVFVEEQQVPSSLEIDEWDNHSDVVHLLALQGEEAVGTARVRFPSVTTAKLERLATLPNYRGQGIGQLLMKQAEAVAIERGKKEMVLNAQVQALPFYHRLNYRDYGEPFDDAGIPHKTMTKSL</sequence>
<gene>
    <name evidence="4" type="ORF">C8J48_1922</name>
</gene>
<accession>A0A2T4ZBN1</accession>
<evidence type="ECO:0000259" key="3">
    <source>
        <dbReference type="PROSITE" id="PS51186"/>
    </source>
</evidence>
<dbReference type="RefSeq" id="WP_107726205.1">
    <property type="nucleotide sequence ID" value="NZ_PZZP01000001.1"/>
</dbReference>
<organism evidence="4 5">
    <name type="scientific">Desmospora activa DSM 45169</name>
    <dbReference type="NCBI Taxonomy" id="1121389"/>
    <lineage>
        <taxon>Bacteria</taxon>
        <taxon>Bacillati</taxon>
        <taxon>Bacillota</taxon>
        <taxon>Bacilli</taxon>
        <taxon>Bacillales</taxon>
        <taxon>Thermoactinomycetaceae</taxon>
        <taxon>Desmospora</taxon>
    </lineage>
</organism>
<dbReference type="GO" id="GO:0016747">
    <property type="term" value="F:acyltransferase activity, transferring groups other than amino-acyl groups"/>
    <property type="evidence" value="ECO:0007669"/>
    <property type="project" value="InterPro"/>
</dbReference>
<dbReference type="Gene3D" id="3.40.630.30">
    <property type="match status" value="1"/>
</dbReference>
<comment type="caution">
    <text evidence="4">The sequence shown here is derived from an EMBL/GenBank/DDBJ whole genome shotgun (WGS) entry which is preliminary data.</text>
</comment>
<feature type="domain" description="N-acetyltransferase" evidence="3">
    <location>
        <begin position="5"/>
        <end position="145"/>
    </location>
</feature>